<sequence length="88" mass="9592">MESSRLLYLSIILCLLQTINLGPLVAHSHSGNVNVGEQPLSKIAIHRAIYALDENSSVKAYSLDLGTKGEDSQWVMVQLESPNPSVDD</sequence>
<comment type="caution">
    <text evidence="2">The sequence shown here is derived from an EMBL/GenBank/DDBJ whole genome shotgun (WGS) entry which is preliminary data.</text>
</comment>
<dbReference type="Proteomes" id="UP000236630">
    <property type="component" value="Unassembled WGS sequence"/>
</dbReference>
<feature type="signal peptide" evidence="1">
    <location>
        <begin position="1"/>
        <end position="21"/>
    </location>
</feature>
<feature type="chain" id="PRO_5014112049" evidence="1">
    <location>
        <begin position="22"/>
        <end position="88"/>
    </location>
</feature>
<keyword evidence="3" id="KW-1185">Reference proteome</keyword>
<keyword evidence="1" id="KW-0732">Signal</keyword>
<evidence type="ECO:0000313" key="3">
    <source>
        <dbReference type="Proteomes" id="UP000236630"/>
    </source>
</evidence>
<gene>
    <name evidence="2" type="ORF">CUMW_131470</name>
</gene>
<organism evidence="2 3">
    <name type="scientific">Citrus unshiu</name>
    <name type="common">Satsuma mandarin</name>
    <name type="synonym">Citrus nobilis var. unshiu</name>
    <dbReference type="NCBI Taxonomy" id="55188"/>
    <lineage>
        <taxon>Eukaryota</taxon>
        <taxon>Viridiplantae</taxon>
        <taxon>Streptophyta</taxon>
        <taxon>Embryophyta</taxon>
        <taxon>Tracheophyta</taxon>
        <taxon>Spermatophyta</taxon>
        <taxon>Magnoliopsida</taxon>
        <taxon>eudicotyledons</taxon>
        <taxon>Gunneridae</taxon>
        <taxon>Pentapetalae</taxon>
        <taxon>rosids</taxon>
        <taxon>malvids</taxon>
        <taxon>Sapindales</taxon>
        <taxon>Rutaceae</taxon>
        <taxon>Aurantioideae</taxon>
        <taxon>Citrus</taxon>
    </lineage>
</organism>
<accession>A0A2H5PFC7</accession>
<dbReference type="AlphaFoldDB" id="A0A2H5PFC7"/>
<reference evidence="2 3" key="1">
    <citation type="journal article" date="2017" name="Front. Genet.">
        <title>Draft sequencing of the heterozygous diploid genome of Satsuma (Citrus unshiu Marc.) using a hybrid assembly approach.</title>
        <authorList>
            <person name="Shimizu T."/>
            <person name="Tanizawa Y."/>
            <person name="Mochizuki T."/>
            <person name="Nagasaki H."/>
            <person name="Yoshioka T."/>
            <person name="Toyoda A."/>
            <person name="Fujiyama A."/>
            <person name="Kaminuma E."/>
            <person name="Nakamura Y."/>
        </authorList>
    </citation>
    <scope>NUCLEOTIDE SEQUENCE [LARGE SCALE GENOMIC DNA]</scope>
    <source>
        <strain evidence="3">cv. Miyagawa wase</strain>
    </source>
</reference>
<evidence type="ECO:0000256" key="1">
    <source>
        <dbReference type="SAM" id="SignalP"/>
    </source>
</evidence>
<dbReference type="STRING" id="55188.A0A2H5PFC7"/>
<evidence type="ECO:0000313" key="2">
    <source>
        <dbReference type="EMBL" id="GAY51070.1"/>
    </source>
</evidence>
<proteinExistence type="predicted"/>
<dbReference type="EMBL" id="BDQV01000067">
    <property type="protein sequence ID" value="GAY51070.1"/>
    <property type="molecule type" value="Genomic_DNA"/>
</dbReference>
<protein>
    <submittedName>
        <fullName evidence="2">Uncharacterized protein</fullName>
    </submittedName>
</protein>
<name>A0A2H5PFC7_CITUN</name>